<dbReference type="RefSeq" id="WP_093203214.1">
    <property type="nucleotide sequence ID" value="NZ_FNGS01000005.1"/>
</dbReference>
<dbReference type="STRING" id="563176.SAMN04488090_2779"/>
<keyword evidence="8" id="KW-1185">Reference proteome</keyword>
<comment type="subcellular location">
    <subcellularLocation>
        <location evidence="1">Cell envelope</location>
    </subcellularLocation>
</comment>
<dbReference type="InterPro" id="IPR006143">
    <property type="entry name" value="RND_pump_MFP"/>
</dbReference>
<evidence type="ECO:0000313" key="7">
    <source>
        <dbReference type="EMBL" id="SDM19263.1"/>
    </source>
</evidence>
<dbReference type="Gene3D" id="2.40.50.100">
    <property type="match status" value="1"/>
</dbReference>
<evidence type="ECO:0000259" key="5">
    <source>
        <dbReference type="Pfam" id="PF25944"/>
    </source>
</evidence>
<dbReference type="Gene3D" id="1.10.287.470">
    <property type="entry name" value="Helix hairpin bin"/>
    <property type="match status" value="1"/>
</dbReference>
<dbReference type="NCBIfam" id="TIGR01730">
    <property type="entry name" value="RND_mfp"/>
    <property type="match status" value="1"/>
</dbReference>
<dbReference type="Proteomes" id="UP000198901">
    <property type="component" value="Unassembled WGS sequence"/>
</dbReference>
<dbReference type="Gene3D" id="2.40.420.20">
    <property type="match status" value="1"/>
</dbReference>
<evidence type="ECO:0000256" key="2">
    <source>
        <dbReference type="ARBA" id="ARBA00009477"/>
    </source>
</evidence>
<dbReference type="PROSITE" id="PS51257">
    <property type="entry name" value="PROKAR_LIPOPROTEIN"/>
    <property type="match status" value="1"/>
</dbReference>
<dbReference type="Pfam" id="PF25917">
    <property type="entry name" value="BSH_RND"/>
    <property type="match status" value="1"/>
</dbReference>
<gene>
    <name evidence="7" type="ORF">SAMN04488090_2779</name>
</gene>
<dbReference type="PANTHER" id="PTHR30158">
    <property type="entry name" value="ACRA/E-RELATED COMPONENT OF DRUG EFFLUX TRANSPORTER"/>
    <property type="match status" value="1"/>
</dbReference>
<comment type="similarity">
    <text evidence="2">Belongs to the membrane fusion protein (MFP) (TC 8.A.1) family.</text>
</comment>
<name>A0A1G9R7Q5_9BACT</name>
<evidence type="ECO:0000313" key="8">
    <source>
        <dbReference type="Proteomes" id="UP000198901"/>
    </source>
</evidence>
<feature type="signal peptide" evidence="3">
    <location>
        <begin position="1"/>
        <end position="24"/>
    </location>
</feature>
<dbReference type="OrthoDB" id="9801814at2"/>
<proteinExistence type="inferred from homology"/>
<dbReference type="InterPro" id="IPR058625">
    <property type="entry name" value="MdtA-like_BSH"/>
</dbReference>
<reference evidence="7 8" key="1">
    <citation type="submission" date="2016-10" db="EMBL/GenBank/DDBJ databases">
        <authorList>
            <person name="de Groot N.N."/>
        </authorList>
    </citation>
    <scope>NUCLEOTIDE SEQUENCE [LARGE SCALE GENOMIC DNA]</scope>
    <source>
        <strain evidence="7 8">DSM 21668</strain>
    </source>
</reference>
<keyword evidence="3" id="KW-0732">Signal</keyword>
<accession>A0A1G9R7Q5</accession>
<evidence type="ECO:0000256" key="1">
    <source>
        <dbReference type="ARBA" id="ARBA00004196"/>
    </source>
</evidence>
<dbReference type="InterPro" id="IPR058627">
    <property type="entry name" value="MdtA-like_C"/>
</dbReference>
<feature type="domain" description="Multidrug resistance protein MdtA-like beta-barrel" evidence="5">
    <location>
        <begin position="203"/>
        <end position="280"/>
    </location>
</feature>
<organism evidence="7 8">
    <name type="scientific">Siphonobacter aquaeclarae</name>
    <dbReference type="NCBI Taxonomy" id="563176"/>
    <lineage>
        <taxon>Bacteria</taxon>
        <taxon>Pseudomonadati</taxon>
        <taxon>Bacteroidota</taxon>
        <taxon>Cytophagia</taxon>
        <taxon>Cytophagales</taxon>
        <taxon>Cytophagaceae</taxon>
        <taxon>Siphonobacter</taxon>
    </lineage>
</organism>
<evidence type="ECO:0000259" key="6">
    <source>
        <dbReference type="Pfam" id="PF25967"/>
    </source>
</evidence>
<dbReference type="PANTHER" id="PTHR30158:SF23">
    <property type="entry name" value="MULTIDRUG RESISTANCE PROTEIN MEXA"/>
    <property type="match status" value="1"/>
</dbReference>
<evidence type="ECO:0000256" key="3">
    <source>
        <dbReference type="SAM" id="SignalP"/>
    </source>
</evidence>
<feature type="chain" id="PRO_5011495680" evidence="3">
    <location>
        <begin position="25"/>
        <end position="361"/>
    </location>
</feature>
<dbReference type="EMBL" id="FNGS01000005">
    <property type="protein sequence ID" value="SDM19263.1"/>
    <property type="molecule type" value="Genomic_DNA"/>
</dbReference>
<dbReference type="GO" id="GO:0030313">
    <property type="term" value="C:cell envelope"/>
    <property type="evidence" value="ECO:0007669"/>
    <property type="project" value="UniProtKB-SubCell"/>
</dbReference>
<protein>
    <submittedName>
        <fullName evidence="7">Membrane fusion protein, multidrug efflux system</fullName>
    </submittedName>
</protein>
<sequence>MKTHYLLPAVAASLLSGCVPPSPATTTDIPTYPVLTVTLADSRRTIEYPATIQGFRNVEVRPRIEGYIAGMYVDEGAVVRKGQLLFRLHAPTYEQEAIRAEAAVKSAEAAVGTARIQLRKTEPLVARGIISEFEGETARQALAAKEADLDQARAALRNARVNLGYARITSPSDGVIGRLPYKTGSLVGSAGEPLTVVSDISTVYAWFSFTEKQFLELTTDASRLPPVRLVLADGKEYSETGRVETTGGQVDTGTGTMSLRAAFRNPAGRVRSGSTATVRIVYSVKDVLAVPAGATFELQGKKFVFSVDSSGVVHARSISVEELPAGDTFLVSSGLTAGERIVSGGLGNLRDGDKIQPKTTR</sequence>
<feature type="domain" description="Multidrug resistance protein MdtA-like C-terminal permuted SH3" evidence="6">
    <location>
        <begin position="288"/>
        <end position="347"/>
    </location>
</feature>
<feature type="domain" description="Multidrug resistance protein MdtA-like barrel-sandwich hybrid" evidence="4">
    <location>
        <begin position="56"/>
        <end position="193"/>
    </location>
</feature>
<dbReference type="InterPro" id="IPR058626">
    <property type="entry name" value="MdtA-like_b-barrel"/>
</dbReference>
<dbReference type="Gene3D" id="2.40.30.170">
    <property type="match status" value="1"/>
</dbReference>
<dbReference type="Pfam" id="PF25944">
    <property type="entry name" value="Beta-barrel_RND"/>
    <property type="match status" value="1"/>
</dbReference>
<dbReference type="GO" id="GO:0022857">
    <property type="term" value="F:transmembrane transporter activity"/>
    <property type="evidence" value="ECO:0007669"/>
    <property type="project" value="InterPro"/>
</dbReference>
<evidence type="ECO:0000259" key="4">
    <source>
        <dbReference type="Pfam" id="PF25917"/>
    </source>
</evidence>
<dbReference type="AlphaFoldDB" id="A0A1G9R7Q5"/>
<dbReference type="SUPFAM" id="SSF111369">
    <property type="entry name" value="HlyD-like secretion proteins"/>
    <property type="match status" value="1"/>
</dbReference>
<dbReference type="GO" id="GO:0005886">
    <property type="term" value="C:plasma membrane"/>
    <property type="evidence" value="ECO:0007669"/>
    <property type="project" value="TreeGrafter"/>
</dbReference>
<dbReference type="GO" id="GO:0046677">
    <property type="term" value="P:response to antibiotic"/>
    <property type="evidence" value="ECO:0007669"/>
    <property type="project" value="TreeGrafter"/>
</dbReference>
<dbReference type="Pfam" id="PF25967">
    <property type="entry name" value="RND-MFP_C"/>
    <property type="match status" value="1"/>
</dbReference>